<dbReference type="EMBL" id="JASPKY010000024">
    <property type="protein sequence ID" value="KAK9751985.1"/>
    <property type="molecule type" value="Genomic_DNA"/>
</dbReference>
<keyword evidence="1" id="KW-1133">Transmembrane helix</keyword>
<organism evidence="2 3">
    <name type="scientific">Popillia japonica</name>
    <name type="common">Japanese beetle</name>
    <dbReference type="NCBI Taxonomy" id="7064"/>
    <lineage>
        <taxon>Eukaryota</taxon>
        <taxon>Metazoa</taxon>
        <taxon>Ecdysozoa</taxon>
        <taxon>Arthropoda</taxon>
        <taxon>Hexapoda</taxon>
        <taxon>Insecta</taxon>
        <taxon>Pterygota</taxon>
        <taxon>Neoptera</taxon>
        <taxon>Endopterygota</taxon>
        <taxon>Coleoptera</taxon>
        <taxon>Polyphaga</taxon>
        <taxon>Scarabaeiformia</taxon>
        <taxon>Scarabaeidae</taxon>
        <taxon>Rutelinae</taxon>
        <taxon>Popillia</taxon>
    </lineage>
</organism>
<evidence type="ECO:0000256" key="1">
    <source>
        <dbReference type="SAM" id="Phobius"/>
    </source>
</evidence>
<accession>A0AAW1N0U9</accession>
<reference evidence="2 3" key="1">
    <citation type="journal article" date="2024" name="BMC Genomics">
        <title>De novo assembly and annotation of Popillia japonica's genome with initial clues to its potential as an invasive pest.</title>
        <authorList>
            <person name="Cucini C."/>
            <person name="Boschi S."/>
            <person name="Funari R."/>
            <person name="Cardaioli E."/>
            <person name="Iannotti N."/>
            <person name="Marturano G."/>
            <person name="Paoli F."/>
            <person name="Bruttini M."/>
            <person name="Carapelli A."/>
            <person name="Frati F."/>
            <person name="Nardi F."/>
        </authorList>
    </citation>
    <scope>NUCLEOTIDE SEQUENCE [LARGE SCALE GENOMIC DNA]</scope>
    <source>
        <strain evidence="2">DMR45628</strain>
    </source>
</reference>
<proteinExistence type="predicted"/>
<gene>
    <name evidence="2" type="ORF">QE152_g4600</name>
</gene>
<dbReference type="AlphaFoldDB" id="A0AAW1N0U9"/>
<dbReference type="Proteomes" id="UP001458880">
    <property type="component" value="Unassembled WGS sequence"/>
</dbReference>
<keyword evidence="1" id="KW-0812">Transmembrane</keyword>
<name>A0AAW1N0U9_POPJA</name>
<comment type="caution">
    <text evidence="2">The sequence shown here is derived from an EMBL/GenBank/DDBJ whole genome shotgun (WGS) entry which is preliminary data.</text>
</comment>
<sequence>MRQQIIRHFNLMGSVTEQNRYLCGLISVFPIQHRRPRNVEAEANLREVSYSYRLIKGNFSLIPISTAHLLQIQKFETATTLAHVKCEEDGVLIGLNPEEYSILFPRGIFVENCSFAYSIYYLRRQRGGVEGREGRKARVLEDKDVDFVTLRLVFNSKEKLIHKVLNGFFAKEVTYLQFCLIWFSIFGIFWLIEKVLYLSPIAYEGGEEKTEEAEKEIEDLLSFAIGQDKKSTADKFSD</sequence>
<evidence type="ECO:0000313" key="2">
    <source>
        <dbReference type="EMBL" id="KAK9751985.1"/>
    </source>
</evidence>
<evidence type="ECO:0000313" key="3">
    <source>
        <dbReference type="Proteomes" id="UP001458880"/>
    </source>
</evidence>
<keyword evidence="3" id="KW-1185">Reference proteome</keyword>
<protein>
    <submittedName>
        <fullName evidence="2">Uncharacterized protein</fullName>
    </submittedName>
</protein>
<keyword evidence="1" id="KW-0472">Membrane</keyword>
<feature type="transmembrane region" description="Helical" evidence="1">
    <location>
        <begin position="173"/>
        <end position="192"/>
    </location>
</feature>